<evidence type="ECO:0000313" key="4">
    <source>
        <dbReference type="Proteomes" id="UP001461163"/>
    </source>
</evidence>
<dbReference type="Pfam" id="PF13372">
    <property type="entry name" value="Alginate_exp"/>
    <property type="match status" value="1"/>
</dbReference>
<name>A0ABU9SSE2_9ALTE</name>
<dbReference type="SUPFAM" id="SSF56935">
    <property type="entry name" value="Porins"/>
    <property type="match status" value="1"/>
</dbReference>
<dbReference type="Gene3D" id="2.40.160.10">
    <property type="entry name" value="Porin"/>
    <property type="match status" value="1"/>
</dbReference>
<reference evidence="3 4" key="1">
    <citation type="submission" date="2024-03" db="EMBL/GenBank/DDBJ databases">
        <title>Community enrichment and isolation of bacterial strains for fucoidan degradation.</title>
        <authorList>
            <person name="Sichert A."/>
        </authorList>
    </citation>
    <scope>NUCLEOTIDE SEQUENCE [LARGE SCALE GENOMIC DNA]</scope>
    <source>
        <strain evidence="3 4">AS12</strain>
    </source>
</reference>
<organism evidence="3 4">
    <name type="scientific">Paraglaciecola mesophila</name>
    <dbReference type="NCBI Taxonomy" id="197222"/>
    <lineage>
        <taxon>Bacteria</taxon>
        <taxon>Pseudomonadati</taxon>
        <taxon>Pseudomonadota</taxon>
        <taxon>Gammaproteobacteria</taxon>
        <taxon>Alteromonadales</taxon>
        <taxon>Alteromonadaceae</taxon>
        <taxon>Paraglaciecola</taxon>
    </lineage>
</organism>
<keyword evidence="4" id="KW-1185">Reference proteome</keyword>
<evidence type="ECO:0000313" key="3">
    <source>
        <dbReference type="EMBL" id="MEM5496811.1"/>
    </source>
</evidence>
<dbReference type="Proteomes" id="UP001461163">
    <property type="component" value="Unassembled WGS sequence"/>
</dbReference>
<sequence length="410" mass="44514">MSMHIVKLNRKKSTLALMVGLVCAGATLGQAHAAEQSSITSALKEGTAGVNLRLRYEDVDQDSNDASALTLRTMLNYTTDSYKGFSAKIEVEDTRIVLGQGDYTVGPSGYNPGQYSVIADPEHTELDQGYVQYQNAGVTAKFGRQIITMDNHRFVGHVGWRQDWQTFDGVSVKYAANKDLTLNYAYLSQRNRIFGQDADLDSKDHLFNVGYSTSLGKLVGYSYLLEVDNDIDNSLDTYGFSFNGGTKIADTSVLYGVEYATQSSETATTDFDADYLMLEAGVKLSAVTLKLGYESLGSDDGAYGFSTPLATLHKFNGWADTFLSTPAEGLVDVSVSASGKLAGGGWSVIYHDFSADEDSSTVDDLGSEIDFSYVRKFEGGYATGIKYAAYSGDSGRQDTDKLWVWASAAF</sequence>
<dbReference type="EMBL" id="JBBMQS010000002">
    <property type="protein sequence ID" value="MEM5496811.1"/>
    <property type="molecule type" value="Genomic_DNA"/>
</dbReference>
<evidence type="ECO:0000259" key="2">
    <source>
        <dbReference type="Pfam" id="PF13372"/>
    </source>
</evidence>
<comment type="caution">
    <text evidence="3">The sequence shown here is derived from an EMBL/GenBank/DDBJ whole genome shotgun (WGS) entry which is preliminary data.</text>
</comment>
<gene>
    <name evidence="3" type="ORF">WNY77_05340</name>
</gene>
<feature type="chain" id="PRO_5045964381" evidence="1">
    <location>
        <begin position="34"/>
        <end position="410"/>
    </location>
</feature>
<proteinExistence type="predicted"/>
<keyword evidence="1" id="KW-0732">Signal</keyword>
<dbReference type="InterPro" id="IPR023614">
    <property type="entry name" value="Porin_dom_sf"/>
</dbReference>
<protein>
    <submittedName>
        <fullName evidence="3">Alginate export family protein</fullName>
    </submittedName>
</protein>
<accession>A0ABU9SSE2</accession>
<feature type="signal peptide" evidence="1">
    <location>
        <begin position="1"/>
        <end position="33"/>
    </location>
</feature>
<feature type="domain" description="Alginate export" evidence="2">
    <location>
        <begin position="84"/>
        <end position="289"/>
    </location>
</feature>
<evidence type="ECO:0000256" key="1">
    <source>
        <dbReference type="SAM" id="SignalP"/>
    </source>
</evidence>
<dbReference type="RefSeq" id="WP_342881117.1">
    <property type="nucleotide sequence ID" value="NZ_JBBMQS010000002.1"/>
</dbReference>
<dbReference type="InterPro" id="IPR025388">
    <property type="entry name" value="Alginate_export_dom"/>
</dbReference>